<organism evidence="2 3">
    <name type="scientific">Paracoccus caeni</name>
    <dbReference type="NCBI Taxonomy" id="657651"/>
    <lineage>
        <taxon>Bacteria</taxon>
        <taxon>Pseudomonadati</taxon>
        <taxon>Pseudomonadota</taxon>
        <taxon>Alphaproteobacteria</taxon>
        <taxon>Rhodobacterales</taxon>
        <taxon>Paracoccaceae</taxon>
        <taxon>Paracoccus</taxon>
    </lineage>
</organism>
<dbReference type="EMBL" id="JAEPRQ010000004">
    <property type="protein sequence ID" value="MBK4216691.1"/>
    <property type="molecule type" value="Genomic_DNA"/>
</dbReference>
<dbReference type="Proteomes" id="UP000640485">
    <property type="component" value="Unassembled WGS sequence"/>
</dbReference>
<protein>
    <submittedName>
        <fullName evidence="2">Anti-sigma factor</fullName>
    </submittedName>
</protein>
<dbReference type="RefSeq" id="WP_200686847.1">
    <property type="nucleotide sequence ID" value="NZ_JAEPRQ010000004.1"/>
</dbReference>
<keyword evidence="1" id="KW-0472">Membrane</keyword>
<evidence type="ECO:0000256" key="1">
    <source>
        <dbReference type="SAM" id="Phobius"/>
    </source>
</evidence>
<comment type="caution">
    <text evidence="2">The sequence shown here is derived from an EMBL/GenBank/DDBJ whole genome shotgun (WGS) entry which is preliminary data.</text>
</comment>
<proteinExistence type="predicted"/>
<name>A0A934VV95_9RHOB</name>
<dbReference type="AlphaFoldDB" id="A0A934VV95"/>
<keyword evidence="1" id="KW-1133">Transmembrane helix</keyword>
<feature type="transmembrane region" description="Helical" evidence="1">
    <location>
        <begin position="86"/>
        <end position="106"/>
    </location>
</feature>
<keyword evidence="3" id="KW-1185">Reference proteome</keyword>
<sequence>MLNEDPAMHELDLCAYIDDQLTETQKAEVEAWLSHHPEASAQVMRDLAMRRDLRRALMPPAASAPLLGAARALARARRRAVRMRAALRLVPAVLLIGLGWLANAGLGPLSVGPVTASQPAPPSVTSALAAHQVSTIRLAMLSQPETTQLDEEELRAATGIILPHFPEDWTVRDVQVFPSAEGPGIEILFDSAELGRVSHFAVRAGAFNVTMPRLHETPDYGIAWFQIGETAHVLVAEDEHADTLLDASFALSDTLY</sequence>
<evidence type="ECO:0000313" key="3">
    <source>
        <dbReference type="Proteomes" id="UP000640485"/>
    </source>
</evidence>
<evidence type="ECO:0000313" key="2">
    <source>
        <dbReference type="EMBL" id="MBK4216691.1"/>
    </source>
</evidence>
<accession>A0A934VV95</accession>
<gene>
    <name evidence="2" type="ORF">JJJ17_12205</name>
</gene>
<reference evidence="2" key="1">
    <citation type="submission" date="2021-01" db="EMBL/GenBank/DDBJ databases">
        <title>Paracoccus amoyensis sp. nov., isolated from the surface seawater along the coast of Xiamen Island, China.</title>
        <authorList>
            <person name="Lyu L."/>
        </authorList>
    </citation>
    <scope>NUCLEOTIDE SEQUENCE</scope>
    <source>
        <strain evidence="2">MJ17</strain>
    </source>
</reference>
<keyword evidence="1" id="KW-0812">Transmembrane</keyword>